<dbReference type="OrthoDB" id="4142200at2759"/>
<reference evidence="7 8" key="1">
    <citation type="journal article" date="2017" name="Curr. Biol.">
        <title>The Evolution of Venom by Co-option of Single-Copy Genes.</title>
        <authorList>
            <person name="Martinson E.O."/>
            <person name="Mrinalini"/>
            <person name="Kelkar Y.D."/>
            <person name="Chang C.H."/>
            <person name="Werren J.H."/>
        </authorList>
    </citation>
    <scope>NUCLEOTIDE SEQUENCE [LARGE SCALE GENOMIC DNA]</scope>
    <source>
        <strain evidence="7 8">Alberta</strain>
        <tissue evidence="7">Whole body</tissue>
    </source>
</reference>
<feature type="domain" description="Major facilitator superfamily (MFS) profile" evidence="6">
    <location>
        <begin position="14"/>
        <end position="469"/>
    </location>
</feature>
<dbReference type="InterPro" id="IPR036259">
    <property type="entry name" value="MFS_trans_sf"/>
</dbReference>
<dbReference type="InterPro" id="IPR020846">
    <property type="entry name" value="MFS_dom"/>
</dbReference>
<feature type="transmembrane region" description="Helical" evidence="5">
    <location>
        <begin position="140"/>
        <end position="161"/>
    </location>
</feature>
<evidence type="ECO:0000256" key="5">
    <source>
        <dbReference type="SAM" id="Phobius"/>
    </source>
</evidence>
<accession>A0A232FEC9</accession>
<dbReference type="GO" id="GO:0016020">
    <property type="term" value="C:membrane"/>
    <property type="evidence" value="ECO:0007669"/>
    <property type="project" value="UniProtKB-SubCell"/>
</dbReference>
<protein>
    <recommendedName>
        <fullName evidence="6">Major facilitator superfamily (MFS) profile domain-containing protein</fullName>
    </recommendedName>
</protein>
<dbReference type="PROSITE" id="PS50850">
    <property type="entry name" value="MFS"/>
    <property type="match status" value="1"/>
</dbReference>
<keyword evidence="3 5" id="KW-1133">Transmembrane helix</keyword>
<evidence type="ECO:0000256" key="3">
    <source>
        <dbReference type="ARBA" id="ARBA00022989"/>
    </source>
</evidence>
<feature type="transmembrane region" description="Helical" evidence="5">
    <location>
        <begin position="367"/>
        <end position="385"/>
    </location>
</feature>
<keyword evidence="8" id="KW-1185">Reference proteome</keyword>
<evidence type="ECO:0000313" key="8">
    <source>
        <dbReference type="Proteomes" id="UP000215335"/>
    </source>
</evidence>
<dbReference type="InterPro" id="IPR005828">
    <property type="entry name" value="MFS_sugar_transport-like"/>
</dbReference>
<dbReference type="SUPFAM" id="SSF103473">
    <property type="entry name" value="MFS general substrate transporter"/>
    <property type="match status" value="1"/>
</dbReference>
<dbReference type="PANTHER" id="PTHR48021">
    <property type="match status" value="1"/>
</dbReference>
<feature type="transmembrane region" description="Helical" evidence="5">
    <location>
        <begin position="56"/>
        <end position="74"/>
    </location>
</feature>
<comment type="caution">
    <text evidence="7">The sequence shown here is derived from an EMBL/GenBank/DDBJ whole genome shotgun (WGS) entry which is preliminary data.</text>
</comment>
<dbReference type="AlphaFoldDB" id="A0A232FEC9"/>
<feature type="transmembrane region" description="Helical" evidence="5">
    <location>
        <begin position="334"/>
        <end position="355"/>
    </location>
</feature>
<dbReference type="InterPro" id="IPR050549">
    <property type="entry name" value="MFS_Trehalose_Transporter"/>
</dbReference>
<evidence type="ECO:0000256" key="1">
    <source>
        <dbReference type="ARBA" id="ARBA00004141"/>
    </source>
</evidence>
<evidence type="ECO:0000259" key="6">
    <source>
        <dbReference type="PROSITE" id="PS50850"/>
    </source>
</evidence>
<evidence type="ECO:0000313" key="7">
    <source>
        <dbReference type="EMBL" id="OXU28789.1"/>
    </source>
</evidence>
<organism evidence="7 8">
    <name type="scientific">Trichomalopsis sarcophagae</name>
    <dbReference type="NCBI Taxonomy" id="543379"/>
    <lineage>
        <taxon>Eukaryota</taxon>
        <taxon>Metazoa</taxon>
        <taxon>Ecdysozoa</taxon>
        <taxon>Arthropoda</taxon>
        <taxon>Hexapoda</taxon>
        <taxon>Insecta</taxon>
        <taxon>Pterygota</taxon>
        <taxon>Neoptera</taxon>
        <taxon>Endopterygota</taxon>
        <taxon>Hymenoptera</taxon>
        <taxon>Apocrita</taxon>
        <taxon>Proctotrupomorpha</taxon>
        <taxon>Chalcidoidea</taxon>
        <taxon>Pteromalidae</taxon>
        <taxon>Pteromalinae</taxon>
        <taxon>Trichomalopsis</taxon>
    </lineage>
</organism>
<dbReference type="STRING" id="543379.A0A232FEC9"/>
<dbReference type="Proteomes" id="UP000215335">
    <property type="component" value="Unassembled WGS sequence"/>
</dbReference>
<comment type="subcellular location">
    <subcellularLocation>
        <location evidence="1">Membrane</location>
        <topology evidence="1">Multi-pass membrane protein</topology>
    </subcellularLocation>
</comment>
<proteinExistence type="predicted"/>
<dbReference type="PANTHER" id="PTHR48021:SF39">
    <property type="entry name" value="MAJOR FACILITATOR SUPERFAMILY (MFS) PROFILE DOMAIN-CONTAINING PROTEIN"/>
    <property type="match status" value="1"/>
</dbReference>
<dbReference type="GO" id="GO:0022857">
    <property type="term" value="F:transmembrane transporter activity"/>
    <property type="evidence" value="ECO:0007669"/>
    <property type="project" value="InterPro"/>
</dbReference>
<evidence type="ECO:0000256" key="2">
    <source>
        <dbReference type="ARBA" id="ARBA00022692"/>
    </source>
</evidence>
<feature type="transmembrane region" description="Helical" evidence="5">
    <location>
        <begin position="12"/>
        <end position="36"/>
    </location>
</feature>
<dbReference type="EMBL" id="NNAY01000378">
    <property type="protein sequence ID" value="OXU28789.1"/>
    <property type="molecule type" value="Genomic_DNA"/>
</dbReference>
<feature type="transmembrane region" description="Helical" evidence="5">
    <location>
        <begin position="105"/>
        <end position="128"/>
    </location>
</feature>
<sequence>MASKFRILASQTIATLAISLLKFTTGSTMGFTTIFIGELAKENAEISVTLDELTWYSSYFFLVPFGSLVGGFITQRLGSRSIFIISTIIYIVSWLMYHWSTTSKMILCAQVLIGLVNGVLTAPSLTFIAEITQPSLRSTFMSTAILFYLSGQFFTILLGGYVYWRTIALVNLTFPVIALIMCSCIPNSPHWLASKNRIDDAQKSLAWYRGWVNPNTIKSEIETMESKWNTTLDSSTNVSNDGNAHNYNTVTRLKNTLKPYLNRTFYIPLATSCYIFFINTFGGSHTVQVFSAVLFEKMKSPIETQTATIILNASRTIGAISCLFTIRLVGKRKLLFFSVIGGGTCFAFAAVFNYLINSNFIVSSEYLWIPTISVLLAIFVIAAGIDKITHLLNIEIFPSSNRLVGSGLGETFYNLILSALNKTFLYLTKYITLSGKTLNEIEEHYTDRRRLEKKQNNVEDKRIPNDIDA</sequence>
<evidence type="ECO:0000256" key="4">
    <source>
        <dbReference type="ARBA" id="ARBA00023136"/>
    </source>
</evidence>
<dbReference type="Gene3D" id="1.20.1250.20">
    <property type="entry name" value="MFS general substrate transporter like domains"/>
    <property type="match status" value="1"/>
</dbReference>
<feature type="transmembrane region" description="Helical" evidence="5">
    <location>
        <begin position="81"/>
        <end position="99"/>
    </location>
</feature>
<feature type="transmembrane region" description="Helical" evidence="5">
    <location>
        <begin position="167"/>
        <end position="187"/>
    </location>
</feature>
<keyword evidence="4 5" id="KW-0472">Membrane</keyword>
<dbReference type="Pfam" id="PF00083">
    <property type="entry name" value="Sugar_tr"/>
    <property type="match status" value="1"/>
</dbReference>
<gene>
    <name evidence="7" type="ORF">TSAR_005470</name>
</gene>
<keyword evidence="2 5" id="KW-0812">Transmembrane</keyword>
<name>A0A232FEC9_9HYME</name>